<organism evidence="1 2">
    <name type="scientific">Pleuronectes platessa</name>
    <name type="common">European plaice</name>
    <dbReference type="NCBI Taxonomy" id="8262"/>
    <lineage>
        <taxon>Eukaryota</taxon>
        <taxon>Metazoa</taxon>
        <taxon>Chordata</taxon>
        <taxon>Craniata</taxon>
        <taxon>Vertebrata</taxon>
        <taxon>Euteleostomi</taxon>
        <taxon>Actinopterygii</taxon>
        <taxon>Neopterygii</taxon>
        <taxon>Teleostei</taxon>
        <taxon>Neoteleostei</taxon>
        <taxon>Acanthomorphata</taxon>
        <taxon>Carangaria</taxon>
        <taxon>Pleuronectiformes</taxon>
        <taxon>Pleuronectoidei</taxon>
        <taxon>Pleuronectidae</taxon>
        <taxon>Pleuronectes</taxon>
    </lineage>
</organism>
<dbReference type="EMBL" id="CADEAL010000062">
    <property type="protein sequence ID" value="CAB1413622.1"/>
    <property type="molecule type" value="Genomic_DNA"/>
</dbReference>
<accession>A0A9N7TIM6</accession>
<sequence length="109" mass="12319">MWMLNLSPREHTALAEESLRRAEAGIKSVEIQENFMCRTQQGIPAGFTASEELGVTERFDEYENDENHMLLPSQSPPLNPIEHLLEIYIVKGCGFEKVAVVFPDGRSNL</sequence>
<protein>
    <submittedName>
        <fullName evidence="1">Uncharacterized protein</fullName>
    </submittedName>
</protein>
<proteinExistence type="predicted"/>
<reference evidence="1" key="1">
    <citation type="submission" date="2020-03" db="EMBL/GenBank/DDBJ databases">
        <authorList>
            <person name="Weist P."/>
        </authorList>
    </citation>
    <scope>NUCLEOTIDE SEQUENCE</scope>
</reference>
<evidence type="ECO:0000313" key="1">
    <source>
        <dbReference type="EMBL" id="CAB1413622.1"/>
    </source>
</evidence>
<comment type="caution">
    <text evidence="1">The sequence shown here is derived from an EMBL/GenBank/DDBJ whole genome shotgun (WGS) entry which is preliminary data.</text>
</comment>
<dbReference type="Proteomes" id="UP001153269">
    <property type="component" value="Unassembled WGS sequence"/>
</dbReference>
<name>A0A9N7TIM6_PLEPL</name>
<gene>
    <name evidence="1" type="ORF">PLEPLA_LOCUS1322</name>
</gene>
<keyword evidence="2" id="KW-1185">Reference proteome</keyword>
<evidence type="ECO:0000313" key="2">
    <source>
        <dbReference type="Proteomes" id="UP001153269"/>
    </source>
</evidence>
<dbReference type="AlphaFoldDB" id="A0A9N7TIM6"/>